<dbReference type="Gene3D" id="2.70.98.10">
    <property type="match status" value="1"/>
</dbReference>
<evidence type="ECO:0000256" key="4">
    <source>
        <dbReference type="ARBA" id="ARBA00022729"/>
    </source>
</evidence>
<evidence type="ECO:0000259" key="7">
    <source>
        <dbReference type="PROSITE" id="PS50853"/>
    </source>
</evidence>
<comment type="similarity">
    <text evidence="2">Belongs to the polysaccharide lyase 8 family.</text>
</comment>
<reference evidence="8 9" key="2">
    <citation type="submission" date="2020-04" db="EMBL/GenBank/DDBJ databases">
        <authorList>
            <person name="Fomenkov A."/>
            <person name="Anton B.P."/>
            <person name="Roberts R.J."/>
        </authorList>
    </citation>
    <scope>NUCLEOTIDE SEQUENCE [LARGE SCALE GENOMIC DNA]</scope>
    <source>
        <strain evidence="8 9">S2</strain>
    </source>
</reference>
<dbReference type="PROSITE" id="PS50853">
    <property type="entry name" value="FN3"/>
    <property type="match status" value="1"/>
</dbReference>
<dbReference type="Gene3D" id="2.60.220.10">
    <property type="entry name" value="Polysaccharide lyase family 8-like, C-terminal"/>
    <property type="match status" value="1"/>
</dbReference>
<dbReference type="InterPro" id="IPR008929">
    <property type="entry name" value="Chondroitin_lyas"/>
</dbReference>
<dbReference type="InterPro" id="IPR013783">
    <property type="entry name" value="Ig-like_fold"/>
</dbReference>
<dbReference type="InterPro" id="IPR014718">
    <property type="entry name" value="GH-type_carb-bd"/>
</dbReference>
<dbReference type="InterPro" id="IPR003159">
    <property type="entry name" value="Lyase_8_central_dom"/>
</dbReference>
<dbReference type="SUPFAM" id="SSF49265">
    <property type="entry name" value="Fibronectin type III"/>
    <property type="match status" value="1"/>
</dbReference>
<dbReference type="PANTHER" id="PTHR38481">
    <property type="entry name" value="HYALURONATE LYASE"/>
    <property type="match status" value="1"/>
</dbReference>
<evidence type="ECO:0000256" key="2">
    <source>
        <dbReference type="ARBA" id="ARBA00006699"/>
    </source>
</evidence>
<evidence type="ECO:0000256" key="3">
    <source>
        <dbReference type="ARBA" id="ARBA00022525"/>
    </source>
</evidence>
<dbReference type="EMBL" id="CP051128">
    <property type="protein sequence ID" value="QIZ07197.1"/>
    <property type="molecule type" value="Genomic_DNA"/>
</dbReference>
<gene>
    <name evidence="8" type="ORF">HFZ78_11130</name>
</gene>
<dbReference type="SUPFAM" id="SSF49863">
    <property type="entry name" value="Hyaluronate lyase-like, C-terminal domain"/>
    <property type="match status" value="1"/>
</dbReference>
<dbReference type="GO" id="GO:0016837">
    <property type="term" value="F:carbon-oxygen lyase activity, acting on polysaccharides"/>
    <property type="evidence" value="ECO:0007669"/>
    <property type="project" value="UniProtKB-ARBA"/>
</dbReference>
<dbReference type="GO" id="GO:0005975">
    <property type="term" value="P:carbohydrate metabolic process"/>
    <property type="evidence" value="ECO:0007669"/>
    <property type="project" value="InterPro"/>
</dbReference>
<dbReference type="Pfam" id="PF02278">
    <property type="entry name" value="Lyase_8"/>
    <property type="match status" value="1"/>
</dbReference>
<evidence type="ECO:0000256" key="6">
    <source>
        <dbReference type="PIRSR" id="PIRSR638970-1"/>
    </source>
</evidence>
<dbReference type="NCBIfam" id="NF033679">
    <property type="entry name" value="DNRLRE_dom"/>
    <property type="match status" value="1"/>
</dbReference>
<dbReference type="InterPro" id="IPR055372">
    <property type="entry name" value="CBM96"/>
</dbReference>
<dbReference type="InterPro" id="IPR011071">
    <property type="entry name" value="Lyase_8-like_C"/>
</dbReference>
<dbReference type="GO" id="GO:0030246">
    <property type="term" value="F:carbohydrate binding"/>
    <property type="evidence" value="ECO:0007669"/>
    <property type="project" value="InterPro"/>
</dbReference>
<dbReference type="InterPro" id="IPR036116">
    <property type="entry name" value="FN3_sf"/>
</dbReference>
<proteinExistence type="inferred from homology"/>
<dbReference type="InterPro" id="IPR058094">
    <property type="entry name" value="Ig-like_OmpL47-like"/>
</dbReference>
<comment type="subcellular location">
    <subcellularLocation>
        <location evidence="1">Secreted</location>
    </subcellularLocation>
</comment>
<keyword evidence="3" id="KW-0964">Secreted</keyword>
<dbReference type="GO" id="GO:0005576">
    <property type="term" value="C:extracellular region"/>
    <property type="evidence" value="ECO:0007669"/>
    <property type="project" value="UniProtKB-SubCell"/>
</dbReference>
<evidence type="ECO:0000256" key="5">
    <source>
        <dbReference type="ARBA" id="ARBA00023239"/>
    </source>
</evidence>
<evidence type="ECO:0000313" key="8">
    <source>
        <dbReference type="EMBL" id="QIZ07197.1"/>
    </source>
</evidence>
<dbReference type="Pfam" id="PF02884">
    <property type="entry name" value="Lyase_8_C"/>
    <property type="match status" value="1"/>
</dbReference>
<evidence type="ECO:0000313" key="9">
    <source>
        <dbReference type="Proteomes" id="UP000501868"/>
    </source>
</evidence>
<feature type="domain" description="Fibronectin type-III" evidence="7">
    <location>
        <begin position="805"/>
        <end position="898"/>
    </location>
</feature>
<protein>
    <submittedName>
        <fullName evidence="8">DNRLRE domain-containing protein</fullName>
    </submittedName>
</protein>
<dbReference type="InterPro" id="IPR011013">
    <property type="entry name" value="Gal_mutarotase_sf_dom"/>
</dbReference>
<dbReference type="Pfam" id="PF24517">
    <property type="entry name" value="CBM96"/>
    <property type="match status" value="1"/>
</dbReference>
<dbReference type="Pfam" id="PF08124">
    <property type="entry name" value="Lyase_8_N"/>
    <property type="match status" value="1"/>
</dbReference>
<dbReference type="Pfam" id="PF00041">
    <property type="entry name" value="fn3"/>
    <property type="match status" value="1"/>
</dbReference>
<reference evidence="8 9" key="1">
    <citation type="submission" date="2020-04" db="EMBL/GenBank/DDBJ databases">
        <title>Genome-Wide Identification of 5-Methylcytosine Sites in Bacterial Genomes By High-Throughput Sequencing of MspJI Restriction Fragments.</title>
        <authorList>
            <person name="Wu V."/>
        </authorList>
    </citation>
    <scope>NUCLEOTIDE SEQUENCE [LARGE SCALE GENOMIC DNA]</scope>
    <source>
        <strain evidence="8 9">S2</strain>
    </source>
</reference>
<organism evidence="8 9">
    <name type="scientific">Priestia megaterium</name>
    <name type="common">Bacillus megaterium</name>
    <dbReference type="NCBI Taxonomy" id="1404"/>
    <lineage>
        <taxon>Bacteria</taxon>
        <taxon>Bacillati</taxon>
        <taxon>Bacillota</taxon>
        <taxon>Bacilli</taxon>
        <taxon>Bacillales</taxon>
        <taxon>Bacillaceae</taxon>
        <taxon>Priestia</taxon>
    </lineage>
</organism>
<feature type="active site" evidence="6">
    <location>
        <position position="259"/>
    </location>
</feature>
<feature type="active site" evidence="6">
    <location>
        <position position="322"/>
    </location>
</feature>
<dbReference type="SUPFAM" id="SSF74650">
    <property type="entry name" value="Galactose mutarotase-like"/>
    <property type="match status" value="1"/>
</dbReference>
<keyword evidence="4" id="KW-0732">Signal</keyword>
<dbReference type="Gene3D" id="1.50.10.100">
    <property type="entry name" value="Chondroitin AC/alginate lyase"/>
    <property type="match status" value="1"/>
</dbReference>
<dbReference type="SMART" id="SM00060">
    <property type="entry name" value="FN3"/>
    <property type="match status" value="1"/>
</dbReference>
<dbReference type="InterPro" id="IPR003961">
    <property type="entry name" value="FN3_dom"/>
</dbReference>
<dbReference type="InterPro" id="IPR038970">
    <property type="entry name" value="Lyase_8"/>
</dbReference>
<name>A0A6H1P1A5_PRIMG</name>
<accession>A0A6H1P1A5</accession>
<feature type="active site" evidence="6">
    <location>
        <position position="268"/>
    </location>
</feature>
<dbReference type="Gene3D" id="2.60.40.10">
    <property type="entry name" value="Immunoglobulins"/>
    <property type="match status" value="1"/>
</dbReference>
<keyword evidence="5" id="KW-0456">Lyase</keyword>
<evidence type="ECO:0000256" key="1">
    <source>
        <dbReference type="ARBA" id="ARBA00004613"/>
    </source>
</evidence>
<dbReference type="Proteomes" id="UP000501868">
    <property type="component" value="Chromosome"/>
</dbReference>
<dbReference type="CDD" id="cd01083">
    <property type="entry name" value="GAG_Lyase"/>
    <property type="match status" value="1"/>
</dbReference>
<dbReference type="Gene3D" id="3.30.1920.20">
    <property type="match status" value="2"/>
</dbReference>
<dbReference type="CDD" id="cd00063">
    <property type="entry name" value="FN3"/>
    <property type="match status" value="1"/>
</dbReference>
<dbReference type="NCBIfam" id="NF047446">
    <property type="entry name" value="barrel_OmpL47"/>
    <property type="match status" value="2"/>
</dbReference>
<sequence length="1415" mass="152652">MRVYSKIKPITILVIIAIVISLFPFSVTSVKADDEYNGLRSKWKNMLVGGTYDQTDPDISAQITSITTTANSYWSTLNKAADRTYLWSNLSNWSTKSADITSSFSRLKSMAIAYNTKGSSLYGNTSLAQDIVNALDWMYTNVYNEAIINEYDNWWDWEIGTPQALNDTAVLMYDQLTTTEITNYINAVDRFCSDPTIRTVNKVSETGANRADKAQVVIIRGILGKSGTKIAQGRDALSQIFLYVTSGDGFYTDGSLIQHSNVAYTLSYGAVLLSDMARLLYILKDSSWDVTDQNVQNVYNWVVDSYQPLIYKGAAMVMASGRKISRIGEQEHVTGQGIIASIARLSQLAPSAQASSFKSMVKAWVQQDTTFANYYSNLAIYDVVQIKSIMNDNTITPGPELIKNHVFADMDRVVHLRPGFGFGLSMFSNRISAFEYGNGENLKGWWTGLGMTYLYNNDLTQYDNNYWPTVNSYRLPGTTTDGTGSGTPTAWKFYSNPYNWVGGSSVDDLYGSAGMNFSLSQDTGSPLQGKKSWFMFGDKMVALGAGITDTNNANVETIVENRKLNSNGDNALTVNGTAKPNNLGWSDTMSGVQWAHLAGNAAGSDVGYYFPGGTTLYGLRESRTGAWSDLNTGQSTTPYTNNFLSLAFEHGANPTNASYAYAVLPNKSAADMAAYASNPDISILENDEDVQAVKDTTLNTVGANFWNDLSKTVSINGTSFITSNKKASVTTLESNGQIDIGVSDPTQANSGTINIEINRKASGVISLDPGITVTQLSPTIKMSINVKGAQGKNFNAKFNLGSAVTPAAPVLDTPTTGISSQVTLNWASVGGETGYNLKYGTAPGSYTNTIKITDVSGLNSYTVTGLTNSTPYYFAVSATSSAGESTNSNEQIAIPNIAANAQVTLGDAADSYVNDGTLNANTNYGTNSGLLVKNDAVGFYRSSFLKFDLSTITGTVWNAQIKLVPITEGMSGIINQATLVNDNTWNENTITWNNQPSIGTNKPLAQWTVPAVGTPVSFDVTDQVKASLTGDKLLSIVVTSPSKQSSNASVTYASKENSNKSYRPVIVINSSSMDSKAPSTTAAITPGQPDGQNGWYVHPVTMSLAANDNLSGVAKTEYSLDGGEKWQSYYTPVKLAQDGKYSIGYRSTDYAGNQETMKTVNLNLDMTPPETTATATPAQPDSSNSWYINPVTVTLNASDNTSGVEKTEYSLDGGTTWQAYTGSVTISQEDKNTLSYRSTDNAGNVGALKTVSFKLDTTAPEITVSDLVQGTLSDSGDITPIIKLSDNLSGVDSSKTTITLDTNGVQQGTTIPLYTLPLGSHRYTVTASDIAGNVSSQTITFQTTTSTSILQELVNRFTKSKWIDNDGIVSSLQEKLSDNDLDSFVAEVKAQREKQISSEAAKYLLRDAQYLLSIK</sequence>
<dbReference type="InterPro" id="IPR004103">
    <property type="entry name" value="Lyase_8_C"/>
</dbReference>
<dbReference type="InterPro" id="IPR012970">
    <property type="entry name" value="Lyase_8_alpha_N"/>
</dbReference>
<dbReference type="PANTHER" id="PTHR38481:SF1">
    <property type="entry name" value="HYALURONATE LYASE"/>
    <property type="match status" value="1"/>
</dbReference>
<dbReference type="SUPFAM" id="SSF48230">
    <property type="entry name" value="Chondroitin AC/alginate lyase"/>
    <property type="match status" value="1"/>
</dbReference>